<gene>
    <name evidence="1" type="ORF">M0H32_06865</name>
</gene>
<dbReference type="Gene3D" id="6.20.20.10">
    <property type="match status" value="1"/>
</dbReference>
<sequence>MTTITCTTCGGTGSLNSATCTTCSGSGVLDVDITDISPDSITGDSNVDIDTSDKSAFLFVPRNDGSNDKTTPGVLFRLGSYCDIETAADTEAKAEVLYPEQFVADAGDNTKAYEDAAGSATGKGGILLSCDGQILVKSCEKTFLRSDDEIKIESGKKIVIRSGRDDDEDSRDITLNSNNGDINMKAATSTKEFLWHDITLTEGDSIGYTKGDTVGITEGTKTFVTLGSEHFMCFGNQVAVTVGGVSSFTLGIGLSVSISFKFKIANVDIAFRIKKFEVSKFVFEKKEVSVEDKLLDLRKEMLQIKDGQTVINKDMLSLADERFKFLKSEIDLNKKKIGINTTQMNANRAALLHLYL</sequence>
<evidence type="ECO:0000313" key="1">
    <source>
        <dbReference type="EMBL" id="MCK7611875.1"/>
    </source>
</evidence>
<keyword evidence="2" id="KW-1185">Reference proteome</keyword>
<dbReference type="Proteomes" id="UP001431221">
    <property type="component" value="Unassembled WGS sequence"/>
</dbReference>
<dbReference type="SUPFAM" id="SSF57938">
    <property type="entry name" value="DnaJ/Hsp40 cysteine-rich domain"/>
    <property type="match status" value="1"/>
</dbReference>
<dbReference type="RefSeq" id="WP_248152525.1">
    <property type="nucleotide sequence ID" value="NZ_JALNMJ010000003.1"/>
</dbReference>
<dbReference type="EMBL" id="JALNMJ010000003">
    <property type="protein sequence ID" value="MCK7611875.1"/>
    <property type="molecule type" value="Genomic_DNA"/>
</dbReference>
<proteinExistence type="predicted"/>
<protein>
    <submittedName>
        <fullName evidence="1">Uncharacterized protein</fullName>
    </submittedName>
</protein>
<comment type="caution">
    <text evidence="1">The sequence shown here is derived from an EMBL/GenBank/DDBJ whole genome shotgun (WGS) entry which is preliminary data.</text>
</comment>
<reference evidence="1" key="1">
    <citation type="submission" date="2022-04" db="EMBL/GenBank/DDBJ databases">
        <title>Roseibium sp. CAU 1639 isolated from mud.</title>
        <authorList>
            <person name="Kim W."/>
        </authorList>
    </citation>
    <scope>NUCLEOTIDE SEQUENCE</scope>
    <source>
        <strain evidence="1">CAU 1639</strain>
    </source>
</reference>
<accession>A0ABT0GSP7</accession>
<name>A0ABT0GSP7_9HYPH</name>
<evidence type="ECO:0000313" key="2">
    <source>
        <dbReference type="Proteomes" id="UP001431221"/>
    </source>
</evidence>
<organism evidence="1 2">
    <name type="scientific">Roseibium sediminicola</name>
    <dbReference type="NCBI Taxonomy" id="2933272"/>
    <lineage>
        <taxon>Bacteria</taxon>
        <taxon>Pseudomonadati</taxon>
        <taxon>Pseudomonadota</taxon>
        <taxon>Alphaproteobacteria</taxon>
        <taxon>Hyphomicrobiales</taxon>
        <taxon>Stappiaceae</taxon>
        <taxon>Roseibium</taxon>
    </lineage>
</organism>
<dbReference type="InterPro" id="IPR036410">
    <property type="entry name" value="HSP_DnaJ_Cys-rich_dom_sf"/>
</dbReference>